<protein>
    <submittedName>
        <fullName evidence="3">Shufflon system plasmid conjugative transfer pilus tip adhesin PilV</fullName>
    </submittedName>
</protein>
<organism evidence="3 4">
    <name type="scientific">Polaromonas aquatica</name>
    <dbReference type="NCBI Taxonomy" id="332657"/>
    <lineage>
        <taxon>Bacteria</taxon>
        <taxon>Pseudomonadati</taxon>
        <taxon>Pseudomonadota</taxon>
        <taxon>Betaproteobacteria</taxon>
        <taxon>Burkholderiales</taxon>
        <taxon>Comamonadaceae</taxon>
        <taxon>Polaromonas</taxon>
    </lineage>
</organism>
<dbReference type="RefSeq" id="WP_377413096.1">
    <property type="nucleotide sequence ID" value="NZ_JBHSRS010000017.1"/>
</dbReference>
<keyword evidence="4" id="KW-1185">Reference proteome</keyword>
<accession>A0ABW1TUE1</accession>
<reference evidence="4" key="1">
    <citation type="journal article" date="2019" name="Int. J. Syst. Evol. Microbiol.">
        <title>The Global Catalogue of Microorganisms (GCM) 10K type strain sequencing project: providing services to taxonomists for standard genome sequencing and annotation.</title>
        <authorList>
            <consortium name="The Broad Institute Genomics Platform"/>
            <consortium name="The Broad Institute Genome Sequencing Center for Infectious Disease"/>
            <person name="Wu L."/>
            <person name="Ma J."/>
        </authorList>
    </citation>
    <scope>NUCLEOTIDE SEQUENCE [LARGE SCALE GENOMIC DNA]</scope>
    <source>
        <strain evidence="4">CCUG 39402</strain>
    </source>
</reference>
<dbReference type="InterPro" id="IPR012902">
    <property type="entry name" value="N_methyl_site"/>
</dbReference>
<evidence type="ECO:0000256" key="1">
    <source>
        <dbReference type="SAM" id="Phobius"/>
    </source>
</evidence>
<evidence type="ECO:0000313" key="4">
    <source>
        <dbReference type="Proteomes" id="UP001596270"/>
    </source>
</evidence>
<comment type="caution">
    <text evidence="3">The sequence shown here is derived from an EMBL/GenBank/DDBJ whole genome shotgun (WGS) entry which is preliminary data.</text>
</comment>
<evidence type="ECO:0000313" key="3">
    <source>
        <dbReference type="EMBL" id="MFC6281236.1"/>
    </source>
</evidence>
<keyword evidence="1" id="KW-0472">Membrane</keyword>
<sequence>MRTNEFQISGARCSSKQTGLTLLEVLISLTIIASATIGLNTVADRFSDDTKNTVAASQGRSFGEAAKAYIKDNYSAVQGIATATAPALIDVPTLIASGNLPAGFLAQNAFGQSMCALVLQPTANRLQAMVIAEGGTVIDDLSLGNIAAIVGGSGGAVYASDPSVIRGAIGGWSIPAATFDNRVNNVGKRCDGTAGNVRFTAGHPAMALWFENGDTSSAFLARDPVPGRPELNQMNTPLVMNSVQTADAVCSSLGAIARDASGAVLSCNAGKWKTQGSAYWQDPVANFAALPACAAAISGQTRIVSTPTTGTGPRAHTCDGAAWKALAVDDGGNLTLPGILATGKVQLNDTVVLGAACSPNGLVSKDATGLILSCQSGLFEKASQTKITTNSYFSGPGITTVTFSRPSLIFVEGWAWDLNTTSLSDAYIYGYIDGGVCGQDRMAASTGTNSFASLSCTQYHGPGTHSINVSGFGIQTWKVTVLEL</sequence>
<dbReference type="Proteomes" id="UP001596270">
    <property type="component" value="Unassembled WGS sequence"/>
</dbReference>
<name>A0ABW1TUE1_9BURK</name>
<dbReference type="PROSITE" id="PS00409">
    <property type="entry name" value="PROKAR_NTER_METHYL"/>
    <property type="match status" value="1"/>
</dbReference>
<dbReference type="InterPro" id="IPR007001">
    <property type="entry name" value="Shufflon_N"/>
</dbReference>
<dbReference type="EMBL" id="JBHSRS010000017">
    <property type="protein sequence ID" value="MFC6281236.1"/>
    <property type="molecule type" value="Genomic_DNA"/>
</dbReference>
<keyword evidence="1" id="KW-0812">Transmembrane</keyword>
<feature type="transmembrane region" description="Helical" evidence="1">
    <location>
        <begin position="21"/>
        <end position="43"/>
    </location>
</feature>
<keyword evidence="1" id="KW-1133">Transmembrane helix</keyword>
<gene>
    <name evidence="3" type="primary">pilV</name>
    <name evidence="3" type="ORF">ACFQND_08345</name>
</gene>
<dbReference type="Pfam" id="PF04917">
    <property type="entry name" value="Shufflon_N"/>
    <property type="match status" value="2"/>
</dbReference>
<feature type="domain" description="Bacterial shufflon protein N-terminal" evidence="2">
    <location>
        <begin position="53"/>
        <end position="242"/>
    </location>
</feature>
<evidence type="ECO:0000259" key="2">
    <source>
        <dbReference type="Pfam" id="PF04917"/>
    </source>
</evidence>
<proteinExistence type="predicted"/>
<feature type="domain" description="Bacterial shufflon protein N-terminal" evidence="2">
    <location>
        <begin position="331"/>
        <end position="377"/>
    </location>
</feature>
<dbReference type="Pfam" id="PF07963">
    <property type="entry name" value="N_methyl"/>
    <property type="match status" value="1"/>
</dbReference>